<keyword evidence="2" id="KW-1133">Transmembrane helix</keyword>
<name>A0AAV9XRU8_9PEZI</name>
<dbReference type="EMBL" id="JAVHJO010000001">
    <property type="protein sequence ID" value="KAK6544301.1"/>
    <property type="molecule type" value="Genomic_DNA"/>
</dbReference>
<proteinExistence type="predicted"/>
<protein>
    <submittedName>
        <fullName evidence="3">SMK killer toxin resistance protein</fullName>
    </submittedName>
</protein>
<comment type="caution">
    <text evidence="3">The sequence shown here is derived from an EMBL/GenBank/DDBJ whole genome shotgun (WGS) entry which is preliminary data.</text>
</comment>
<feature type="transmembrane region" description="Helical" evidence="2">
    <location>
        <begin position="20"/>
        <end position="41"/>
    </location>
</feature>
<feature type="region of interest" description="Disordered" evidence="1">
    <location>
        <begin position="89"/>
        <end position="161"/>
    </location>
</feature>
<dbReference type="Pfam" id="PF08636">
    <property type="entry name" value="Pkr1"/>
    <property type="match status" value="1"/>
</dbReference>
<accession>A0AAV9XRU8</accession>
<dbReference type="InterPro" id="IPR013945">
    <property type="entry name" value="Pkr1"/>
</dbReference>
<keyword evidence="2" id="KW-0812">Transmembrane</keyword>
<evidence type="ECO:0000313" key="4">
    <source>
        <dbReference type="Proteomes" id="UP001365542"/>
    </source>
</evidence>
<feature type="compositionally biased region" description="Basic and acidic residues" evidence="1">
    <location>
        <begin position="141"/>
        <end position="161"/>
    </location>
</feature>
<dbReference type="GO" id="GO:0005789">
    <property type="term" value="C:endoplasmic reticulum membrane"/>
    <property type="evidence" value="ECO:0007669"/>
    <property type="project" value="TreeGrafter"/>
</dbReference>
<dbReference type="Proteomes" id="UP001365542">
    <property type="component" value="Unassembled WGS sequence"/>
</dbReference>
<reference evidence="3 4" key="1">
    <citation type="submission" date="2019-10" db="EMBL/GenBank/DDBJ databases">
        <authorList>
            <person name="Palmer J.M."/>
        </authorList>
    </citation>
    <scope>NUCLEOTIDE SEQUENCE [LARGE SCALE GENOMIC DNA]</scope>
    <source>
        <strain evidence="3 4">TWF694</strain>
    </source>
</reference>
<keyword evidence="4" id="KW-1185">Reference proteome</keyword>
<dbReference type="PANTHER" id="PTHR28251">
    <property type="entry name" value="V-TYPE ATPASE ASSEMBLY FACTOR PKR1"/>
    <property type="match status" value="1"/>
</dbReference>
<evidence type="ECO:0000313" key="3">
    <source>
        <dbReference type="EMBL" id="KAK6544301.1"/>
    </source>
</evidence>
<evidence type="ECO:0000256" key="2">
    <source>
        <dbReference type="SAM" id="Phobius"/>
    </source>
</evidence>
<dbReference type="GO" id="GO:0070072">
    <property type="term" value="P:vacuolar proton-transporting V-type ATPase complex assembly"/>
    <property type="evidence" value="ECO:0007669"/>
    <property type="project" value="InterPro"/>
</dbReference>
<feature type="transmembrane region" description="Helical" evidence="2">
    <location>
        <begin position="47"/>
        <end position="65"/>
    </location>
</feature>
<gene>
    <name evidence="3" type="primary">PKR1</name>
    <name evidence="3" type="ORF">TWF694_001001</name>
</gene>
<keyword evidence="2" id="KW-0472">Membrane</keyword>
<organism evidence="3 4">
    <name type="scientific">Orbilia ellipsospora</name>
    <dbReference type="NCBI Taxonomy" id="2528407"/>
    <lineage>
        <taxon>Eukaryota</taxon>
        <taxon>Fungi</taxon>
        <taxon>Dikarya</taxon>
        <taxon>Ascomycota</taxon>
        <taxon>Pezizomycotina</taxon>
        <taxon>Orbiliomycetes</taxon>
        <taxon>Orbiliales</taxon>
        <taxon>Orbiliaceae</taxon>
        <taxon>Orbilia</taxon>
    </lineage>
</organism>
<dbReference type="PANTHER" id="PTHR28251:SF1">
    <property type="entry name" value="V-TYPE ATPASE ASSEMBLY FACTOR PKR1"/>
    <property type="match status" value="1"/>
</dbReference>
<feature type="compositionally biased region" description="Acidic residues" evidence="1">
    <location>
        <begin position="131"/>
        <end position="140"/>
    </location>
</feature>
<dbReference type="AlphaFoldDB" id="A0AAV9XRU8"/>
<sequence length="161" mass="18183">MSYPSDLFRAIFTPGAPPALLLATNVSFACLQLTLLVLLFATGSFHFFFLSIMCAGVWGGINWFVREVEALRRIEGQADEIRRVQTELEKNGEMVRQGSDDDDEVEEAGGKSTAVEFASAEEQVERRKFVDEEDDDEDDGFERVEKEDGYETEGKDKKKKK</sequence>
<evidence type="ECO:0000256" key="1">
    <source>
        <dbReference type="SAM" id="MobiDB-lite"/>
    </source>
</evidence>